<dbReference type="GeneID" id="136800747"/>
<feature type="region of interest" description="Disordered" evidence="12">
    <location>
        <begin position="688"/>
        <end position="721"/>
    </location>
</feature>
<dbReference type="AlphaFoldDB" id="A0A7M5V369"/>
<evidence type="ECO:0000256" key="6">
    <source>
        <dbReference type="ARBA" id="ARBA00022964"/>
    </source>
</evidence>
<keyword evidence="5 11" id="KW-0862">Zinc</keyword>
<dbReference type="GO" id="GO:0070579">
    <property type="term" value="F:DNA 5-methylcytosine dioxygenase activity"/>
    <property type="evidence" value="ECO:0007669"/>
    <property type="project" value="UniProtKB-UniRule"/>
</dbReference>
<evidence type="ECO:0000256" key="1">
    <source>
        <dbReference type="ARBA" id="ARBA00004286"/>
    </source>
</evidence>
<dbReference type="InterPro" id="IPR024779">
    <property type="entry name" value="2OGFeDO_JBP1/TET_oxygenase_dom"/>
</dbReference>
<protein>
    <recommendedName>
        <fullName evidence="11">Methylcytosine dioxygenase TET</fullName>
        <ecNumber evidence="11">1.14.11.80</ecNumber>
    </recommendedName>
</protein>
<keyword evidence="8 11" id="KW-0408">Iron</keyword>
<dbReference type="PANTHER" id="PTHR23358">
    <property type="entry name" value="METHYLCYTOSINE DIOXYGENASE TET"/>
    <property type="match status" value="1"/>
</dbReference>
<dbReference type="EnsemblMetazoa" id="CLYHEMT001649.1">
    <property type="protein sequence ID" value="CLYHEMP001649.1"/>
    <property type="gene ID" value="CLYHEMG001649"/>
</dbReference>
<evidence type="ECO:0000256" key="2">
    <source>
        <dbReference type="ARBA" id="ARBA00007502"/>
    </source>
</evidence>
<proteinExistence type="inferred from homology"/>
<dbReference type="SMART" id="SM01333">
    <property type="entry name" value="Tet_JBP"/>
    <property type="match status" value="1"/>
</dbReference>
<comment type="catalytic activity">
    <reaction evidence="10 11">
        <text>a 5-hydroxymethyl-2'-deoxycytidine in DNA + 2-oxoglutarate + O2 = a 5-formyl-2'-deoxycytidine in DNA + succinate + CO2 + H2O</text>
        <dbReference type="Rhea" id="RHEA:53828"/>
        <dbReference type="Rhea" id="RHEA-COMP:13315"/>
        <dbReference type="Rhea" id="RHEA-COMP:13656"/>
        <dbReference type="ChEBI" id="CHEBI:15377"/>
        <dbReference type="ChEBI" id="CHEBI:15379"/>
        <dbReference type="ChEBI" id="CHEBI:16526"/>
        <dbReference type="ChEBI" id="CHEBI:16810"/>
        <dbReference type="ChEBI" id="CHEBI:30031"/>
        <dbReference type="ChEBI" id="CHEBI:136731"/>
        <dbReference type="ChEBI" id="CHEBI:137731"/>
        <dbReference type="EC" id="1.14.11.80"/>
    </reaction>
</comment>
<dbReference type="Pfam" id="PF12851">
    <property type="entry name" value="Tet_JBP"/>
    <property type="match status" value="1"/>
</dbReference>
<evidence type="ECO:0000256" key="10">
    <source>
        <dbReference type="ARBA" id="ARBA00049431"/>
    </source>
</evidence>
<dbReference type="GO" id="GO:0040029">
    <property type="term" value="P:epigenetic regulation of gene expression"/>
    <property type="evidence" value="ECO:0007669"/>
    <property type="project" value="InterPro"/>
</dbReference>
<keyword evidence="15" id="KW-1185">Reference proteome</keyword>
<comment type="function">
    <text evidence="11">Dioxygenase that catalyzes the conversion of the modified genomic base 5-methylcytosine (5mC) into 5-hydroxymethylcytosine (5hmC) and plays a key role in epigenetic chromatin reprogramming during embryonic development.</text>
</comment>
<feature type="compositionally biased region" description="Basic and acidic residues" evidence="12">
    <location>
        <begin position="688"/>
        <end position="697"/>
    </location>
</feature>
<comment type="cofactor">
    <cofactor evidence="11">
        <name>Fe(2+)</name>
        <dbReference type="ChEBI" id="CHEBI:29033"/>
    </cofactor>
    <text evidence="11">Binds 1 Fe(2+) ion per subunit.</text>
</comment>
<comment type="similarity">
    <text evidence="2 11">Belongs to the TET family.</text>
</comment>
<dbReference type="GO" id="GO:0005634">
    <property type="term" value="C:nucleus"/>
    <property type="evidence" value="ECO:0007669"/>
    <property type="project" value="UniProtKB-UniRule"/>
</dbReference>
<organism evidence="14 15">
    <name type="scientific">Clytia hemisphaerica</name>
    <dbReference type="NCBI Taxonomy" id="252671"/>
    <lineage>
        <taxon>Eukaryota</taxon>
        <taxon>Metazoa</taxon>
        <taxon>Cnidaria</taxon>
        <taxon>Hydrozoa</taxon>
        <taxon>Hydroidolina</taxon>
        <taxon>Leptothecata</taxon>
        <taxon>Obeliida</taxon>
        <taxon>Clytiidae</taxon>
        <taxon>Clytia</taxon>
    </lineage>
</organism>
<comment type="catalytic activity">
    <reaction evidence="11">
        <text>a 5-methyl-2'-deoxycytidine in DNA + 2-oxoglutarate + O2 = a 5-hydroxymethyl-2'-deoxycytidine in DNA + succinate + CO2</text>
        <dbReference type="Rhea" id="RHEA:52636"/>
        <dbReference type="Rhea" id="RHEA-COMP:11370"/>
        <dbReference type="Rhea" id="RHEA-COMP:13315"/>
        <dbReference type="ChEBI" id="CHEBI:15379"/>
        <dbReference type="ChEBI" id="CHEBI:16526"/>
        <dbReference type="ChEBI" id="CHEBI:16810"/>
        <dbReference type="ChEBI" id="CHEBI:30031"/>
        <dbReference type="ChEBI" id="CHEBI:85454"/>
        <dbReference type="ChEBI" id="CHEBI:136731"/>
        <dbReference type="EC" id="1.14.11.80"/>
    </reaction>
</comment>
<dbReference type="EnsemblMetazoa" id="CLYHEMT001649.2">
    <property type="protein sequence ID" value="CLYHEMP001649.2"/>
    <property type="gene ID" value="CLYHEMG001649"/>
</dbReference>
<evidence type="ECO:0000313" key="14">
    <source>
        <dbReference type="EnsemblMetazoa" id="CLYHEMP001649.2"/>
    </source>
</evidence>
<dbReference type="Proteomes" id="UP000594262">
    <property type="component" value="Unplaced"/>
</dbReference>
<dbReference type="InterPro" id="IPR046942">
    <property type="entry name" value="TET_oxygenase"/>
</dbReference>
<accession>A0A7M5V369</accession>
<dbReference type="EC" id="1.14.11.80" evidence="11"/>
<comment type="subcellular location">
    <subcellularLocation>
        <location evidence="1">Chromosome</location>
    </subcellularLocation>
</comment>
<dbReference type="GO" id="GO:0008270">
    <property type="term" value="F:zinc ion binding"/>
    <property type="evidence" value="ECO:0007669"/>
    <property type="project" value="UniProtKB-UniRule"/>
</dbReference>
<evidence type="ECO:0000256" key="4">
    <source>
        <dbReference type="ARBA" id="ARBA00022723"/>
    </source>
</evidence>
<dbReference type="PANTHER" id="PTHR23358:SF6">
    <property type="entry name" value="METHYLCYTOSINE DIOXYGENASE TET"/>
    <property type="match status" value="1"/>
</dbReference>
<dbReference type="RefSeq" id="XP_066913505.1">
    <property type="nucleotide sequence ID" value="XM_067057404.1"/>
</dbReference>
<feature type="compositionally biased region" description="Polar residues" evidence="12">
    <location>
        <begin position="759"/>
        <end position="810"/>
    </location>
</feature>
<dbReference type="InterPro" id="IPR040175">
    <property type="entry name" value="TET1/2/3"/>
</dbReference>
<evidence type="ECO:0000256" key="7">
    <source>
        <dbReference type="ARBA" id="ARBA00023002"/>
    </source>
</evidence>
<feature type="compositionally biased region" description="Polar residues" evidence="12">
    <location>
        <begin position="846"/>
        <end position="897"/>
    </location>
</feature>
<dbReference type="GO" id="GO:0045944">
    <property type="term" value="P:positive regulation of transcription by RNA polymerase II"/>
    <property type="evidence" value="ECO:0007669"/>
    <property type="project" value="TreeGrafter"/>
</dbReference>
<keyword evidence="7 11" id="KW-0560">Oxidoreductase</keyword>
<keyword evidence="3" id="KW-0158">Chromosome</keyword>
<evidence type="ECO:0000256" key="11">
    <source>
        <dbReference type="RuleBase" id="RU367064"/>
    </source>
</evidence>
<sequence length="1185" mass="133031">MTIHSKMKMPLIETNPSVNKCRTPPFPDSIDVKSSLKNELPTNFFKFWDQQFVKNGFVPQALIDSTDFPPVYINDKCHGEHKKTVCEYPFKDTDTNHKIPCIVEPKLSRHESESELHKNIVSASQDGFSDLPPFRSFTYMDVDVGVDSGIEVSPLKRKNQSESNTPVKVTKAKKGTRKLQRIEQQSCGCSIDIDQQKTPFYTHLGSAPTIEVLHDNLSQRYSVAKEAIKIHLVSPTQVEGKNGDGCPLARWVVRRSGPDEKYLVVVKQNEDHTCQHIVTVVVIVAWEGITENYADQMYEYLTTNLNEAGFSTRRRCGTNDSKTCMCQGANEESNGASFTFGCSWSMYFDGCKFSKSTSARKFKMQNSVKEKYMESVLQTMATNVSPLLRVLAPEAFNNMTKYESVASNCRIGNNTDGRPFSGVTCCLDFCAHSHKDQQNMNDGTTMVCTLLKPEEQRNDEQLHVLPLYQLCDLQGTVLPPNYNIPEHFLKSSLQSKKDPIEGKGRYVCPQAVNKKAKEEEIPSPAEDNKEKVKFVNEEILQNVFNDSMQAFNKFMNGDTDQLIPNSIWDEYQKVPDFPAEKPIHIKTEDVPMSRTDNDPSITLKQENLEDSALTKPTIVTPDMGGVAIALGHGSFLIECAKKELHATTALQNPSRNQPTRLSMVFYQHKKLNRSQHGYHEYAEKAQQKRLRQSHEETLVNSDASEFDSPMKQPSSHPDVAAPNVSMSHQHHPIESIFPQQTIPSQVTPVPPTTVTISTKPNRQNTPQKHPSISTVNSSNTSPFSLQLTPNGNQYHSVISPTTSQPSQPLIPNNRAACTPPTHPSAAFKAKQLANQQTPNQSNSQTRSHPSNVFRANSLPNGQGSTLTSQGVSQNQPNISILSPTNSNSNFSVDNLISPPVSHTTVQAMNSSDNQPQSGLNGHIMHQNNMTYNNLQNNQHTSHQPYINSSVPQTNLPQQMNYNPATFDQRAYPEFNQPPTTLNLNHPHQPSIHQNNINKAHTLLDHHHEIMKTFSSGLIASPQETFLSPVNPLPDDLVKAVQGKNVLPSPVNEHYNNTYNHHNHHNFNKNSSFPPPTFNPHINNIQGYHNELPSNKFLKPPDPYSGHFQSTHNQHPQHHLLDMHANMFMRNYAQNGHQNYAPNLPSSMMGGLPQQQMKQPIHPSLMRKHEKNLSAWPGVSNQMTPF</sequence>
<evidence type="ECO:0000256" key="9">
    <source>
        <dbReference type="ARBA" id="ARBA00047840"/>
    </source>
</evidence>
<feature type="region of interest" description="Disordered" evidence="12">
    <location>
        <begin position="751"/>
        <end position="897"/>
    </location>
</feature>
<evidence type="ECO:0000256" key="3">
    <source>
        <dbReference type="ARBA" id="ARBA00022454"/>
    </source>
</evidence>
<feature type="compositionally biased region" description="Low complexity" evidence="12">
    <location>
        <begin position="834"/>
        <end position="845"/>
    </location>
</feature>
<evidence type="ECO:0000259" key="13">
    <source>
        <dbReference type="SMART" id="SM01333"/>
    </source>
</evidence>
<evidence type="ECO:0000256" key="5">
    <source>
        <dbReference type="ARBA" id="ARBA00022833"/>
    </source>
</evidence>
<reference evidence="14" key="1">
    <citation type="submission" date="2021-01" db="UniProtKB">
        <authorList>
            <consortium name="EnsemblMetazoa"/>
        </authorList>
    </citation>
    <scope>IDENTIFICATION</scope>
</reference>
<evidence type="ECO:0000256" key="8">
    <source>
        <dbReference type="ARBA" id="ARBA00023004"/>
    </source>
</evidence>
<dbReference type="GO" id="GO:0141166">
    <property type="term" value="P:chromosomal 5-methylcytosine DNA demethylation pathway"/>
    <property type="evidence" value="ECO:0007669"/>
    <property type="project" value="UniProtKB-UniRule"/>
</dbReference>
<comment type="cofactor">
    <cofactor evidence="11">
        <name>Zn(2+)</name>
        <dbReference type="ChEBI" id="CHEBI:29105"/>
    </cofactor>
    <text evidence="11">The zinc ions have a structural role.</text>
</comment>
<feature type="domain" description="Methylcytosine dioxygenase TET1-3 oxygenase" evidence="13">
    <location>
        <begin position="343"/>
        <end position="669"/>
    </location>
</feature>
<comment type="catalytic activity">
    <reaction evidence="9 11">
        <text>a 5-formyl-2'-deoxycytidine in DNA + 2-oxoglutarate + O2 = a 5-carboxyl-2'-deoxycytidine in DNA + succinate + CO2 + H(+)</text>
        <dbReference type="Rhea" id="RHEA:53832"/>
        <dbReference type="Rhea" id="RHEA-COMP:13656"/>
        <dbReference type="Rhea" id="RHEA-COMP:13657"/>
        <dbReference type="ChEBI" id="CHEBI:15378"/>
        <dbReference type="ChEBI" id="CHEBI:15379"/>
        <dbReference type="ChEBI" id="CHEBI:16526"/>
        <dbReference type="ChEBI" id="CHEBI:16810"/>
        <dbReference type="ChEBI" id="CHEBI:30031"/>
        <dbReference type="ChEBI" id="CHEBI:137731"/>
        <dbReference type="ChEBI" id="CHEBI:137732"/>
        <dbReference type="EC" id="1.14.11.80"/>
    </reaction>
</comment>
<keyword evidence="6 11" id="KW-0223">Dioxygenase</keyword>
<keyword evidence="4 11" id="KW-0479">Metal-binding</keyword>
<name>A0A7M5V369_9CNID</name>
<dbReference type="OrthoDB" id="8854879at2759"/>
<evidence type="ECO:0000313" key="15">
    <source>
        <dbReference type="Proteomes" id="UP000594262"/>
    </source>
</evidence>
<dbReference type="GO" id="GO:0005694">
    <property type="term" value="C:chromosome"/>
    <property type="evidence" value="ECO:0007669"/>
    <property type="project" value="UniProtKB-SubCell"/>
</dbReference>
<evidence type="ECO:0000256" key="12">
    <source>
        <dbReference type="SAM" id="MobiDB-lite"/>
    </source>
</evidence>